<dbReference type="AlphaFoldDB" id="A0A3P3XR15"/>
<dbReference type="SUPFAM" id="SSF50129">
    <property type="entry name" value="GroES-like"/>
    <property type="match status" value="1"/>
</dbReference>
<dbReference type="Gene3D" id="3.40.50.720">
    <property type="entry name" value="NAD(P)-binding Rossmann-like Domain"/>
    <property type="match status" value="1"/>
</dbReference>
<dbReference type="InterPro" id="IPR036291">
    <property type="entry name" value="NAD(P)-bd_dom_sf"/>
</dbReference>
<evidence type="ECO:0000313" key="3">
    <source>
        <dbReference type="EMBL" id="SLM18756.1"/>
    </source>
</evidence>
<feature type="domain" description="Alcohol dehydrogenase-like N-terminal" evidence="2">
    <location>
        <begin position="22"/>
        <end position="116"/>
    </location>
</feature>
<dbReference type="EMBL" id="FWDO01000005">
    <property type="protein sequence ID" value="SLM18756.1"/>
    <property type="molecule type" value="Genomic_DNA"/>
</dbReference>
<dbReference type="SUPFAM" id="SSF51735">
    <property type="entry name" value="NAD(P)-binding Rossmann-fold domains"/>
    <property type="match status" value="1"/>
</dbReference>
<dbReference type="InterPro" id="IPR050129">
    <property type="entry name" value="Zn_alcohol_dh"/>
</dbReference>
<gene>
    <name evidence="3" type="ORF">SPIRO4BDMA_50271</name>
</gene>
<proteinExistence type="predicted"/>
<accession>A0A3P3XR15</accession>
<dbReference type="PANTHER" id="PTHR43401:SF2">
    <property type="entry name" value="L-THREONINE 3-DEHYDROGENASE"/>
    <property type="match status" value="1"/>
</dbReference>
<dbReference type="InterPro" id="IPR011032">
    <property type="entry name" value="GroES-like_sf"/>
</dbReference>
<evidence type="ECO:0000259" key="2">
    <source>
        <dbReference type="Pfam" id="PF08240"/>
    </source>
</evidence>
<keyword evidence="1" id="KW-0560">Oxidoreductase</keyword>
<dbReference type="Gene3D" id="3.90.180.10">
    <property type="entry name" value="Medium-chain alcohol dehydrogenases, catalytic domain"/>
    <property type="match status" value="1"/>
</dbReference>
<dbReference type="InterPro" id="IPR013154">
    <property type="entry name" value="ADH-like_N"/>
</dbReference>
<sequence length="206" mass="22262">MKALMYNGIGQLALQDVPDPESDFVVKVLGCGICGTDLKTYHKGHHLFPPPAILGHEFYGLVDKAPRVCGYSVGDMVVVAPYAECGVCDVCQRDAGSLCSHNHYVEDGAFCERVGISLDYIGRGVFPLKEYYDVYTLVDPLACVLNGVEQLNLKPTSRALVVGAGPMGTLFALLFSARGVPVTFFDPAVQRCYSIASWGIETCEPC</sequence>
<name>A0A3P3XR15_9SPIR</name>
<organism evidence="3">
    <name type="scientific">uncultured spirochete</name>
    <dbReference type="NCBI Taxonomy" id="156406"/>
    <lineage>
        <taxon>Bacteria</taxon>
        <taxon>Pseudomonadati</taxon>
        <taxon>Spirochaetota</taxon>
        <taxon>Spirochaetia</taxon>
        <taxon>Spirochaetales</taxon>
        <taxon>environmental samples</taxon>
    </lineage>
</organism>
<protein>
    <submittedName>
        <fullName evidence="3">Alcohol dehydrogenase GroES domain protein</fullName>
    </submittedName>
</protein>
<dbReference type="PANTHER" id="PTHR43401">
    <property type="entry name" value="L-THREONINE 3-DEHYDROGENASE"/>
    <property type="match status" value="1"/>
</dbReference>
<dbReference type="GO" id="GO:0016491">
    <property type="term" value="F:oxidoreductase activity"/>
    <property type="evidence" value="ECO:0007669"/>
    <property type="project" value="UniProtKB-KW"/>
</dbReference>
<evidence type="ECO:0000256" key="1">
    <source>
        <dbReference type="ARBA" id="ARBA00023002"/>
    </source>
</evidence>
<dbReference type="Pfam" id="PF08240">
    <property type="entry name" value="ADH_N"/>
    <property type="match status" value="1"/>
</dbReference>
<reference evidence="3" key="1">
    <citation type="submission" date="2017-02" db="EMBL/GenBank/DDBJ databases">
        <authorList>
            <person name="Regsiter A."/>
            <person name="William W."/>
        </authorList>
    </citation>
    <scope>NUCLEOTIDE SEQUENCE</scope>
    <source>
        <strain evidence="3">BdmA 4</strain>
    </source>
</reference>